<dbReference type="InterPro" id="IPR055100">
    <property type="entry name" value="GNAT_LYC1-like"/>
</dbReference>
<dbReference type="InterPro" id="IPR016181">
    <property type="entry name" value="Acyl_CoA_acyltransferase"/>
</dbReference>
<evidence type="ECO:0008006" key="6">
    <source>
        <dbReference type="Google" id="ProtNLM"/>
    </source>
</evidence>
<name>A0ABP0ZNQ1_9ASCO</name>
<dbReference type="Gene3D" id="3.40.630.30">
    <property type="match status" value="1"/>
</dbReference>
<evidence type="ECO:0000256" key="1">
    <source>
        <dbReference type="SAM" id="MobiDB-lite"/>
    </source>
</evidence>
<dbReference type="GeneID" id="92209198"/>
<feature type="compositionally biased region" description="Polar residues" evidence="1">
    <location>
        <begin position="1"/>
        <end position="22"/>
    </location>
</feature>
<proteinExistence type="predicted"/>
<evidence type="ECO:0000259" key="2">
    <source>
        <dbReference type="Pfam" id="PF00583"/>
    </source>
</evidence>
<organism evidence="4 5">
    <name type="scientific">Lodderomyces beijingensis</name>
    <dbReference type="NCBI Taxonomy" id="1775926"/>
    <lineage>
        <taxon>Eukaryota</taxon>
        <taxon>Fungi</taxon>
        <taxon>Dikarya</taxon>
        <taxon>Ascomycota</taxon>
        <taxon>Saccharomycotina</taxon>
        <taxon>Pichiomycetes</taxon>
        <taxon>Debaryomycetaceae</taxon>
        <taxon>Candida/Lodderomyces clade</taxon>
        <taxon>Lodderomyces</taxon>
    </lineage>
</organism>
<evidence type="ECO:0000313" key="4">
    <source>
        <dbReference type="EMBL" id="CAK9439902.1"/>
    </source>
</evidence>
<dbReference type="Proteomes" id="UP001497383">
    <property type="component" value="Chromosome 5"/>
</dbReference>
<dbReference type="Pfam" id="PF00583">
    <property type="entry name" value="Acetyltransf_1"/>
    <property type="match status" value="1"/>
</dbReference>
<dbReference type="PANTHER" id="PTHR34815">
    <property type="entry name" value="LYSINE ACETYLTRANSFERASE"/>
    <property type="match status" value="1"/>
</dbReference>
<dbReference type="SUPFAM" id="SSF55729">
    <property type="entry name" value="Acyl-CoA N-acyltransferases (Nat)"/>
    <property type="match status" value="1"/>
</dbReference>
<dbReference type="Pfam" id="PF22998">
    <property type="entry name" value="GNAT_LYC1-like"/>
    <property type="match status" value="1"/>
</dbReference>
<evidence type="ECO:0000313" key="5">
    <source>
        <dbReference type="Proteomes" id="UP001497383"/>
    </source>
</evidence>
<accession>A0ABP0ZNQ1</accession>
<feature type="region of interest" description="Disordered" evidence="1">
    <location>
        <begin position="1"/>
        <end position="29"/>
    </location>
</feature>
<dbReference type="RefSeq" id="XP_066830940.1">
    <property type="nucleotide sequence ID" value="XM_066974176.1"/>
</dbReference>
<dbReference type="EMBL" id="OZ022409">
    <property type="protein sequence ID" value="CAK9439902.1"/>
    <property type="molecule type" value="Genomic_DNA"/>
</dbReference>
<dbReference type="InterPro" id="IPR053013">
    <property type="entry name" value="LAT"/>
</dbReference>
<feature type="domain" description="LYC1 C-terminal" evidence="3">
    <location>
        <begin position="208"/>
        <end position="435"/>
    </location>
</feature>
<dbReference type="CDD" id="cd04301">
    <property type="entry name" value="NAT_SF"/>
    <property type="match status" value="1"/>
</dbReference>
<protein>
    <recommendedName>
        <fullName evidence="6">N-acetyltransferase domain-containing protein</fullName>
    </recommendedName>
</protein>
<evidence type="ECO:0000259" key="3">
    <source>
        <dbReference type="Pfam" id="PF22998"/>
    </source>
</evidence>
<keyword evidence="5" id="KW-1185">Reference proteome</keyword>
<reference evidence="4 5" key="1">
    <citation type="submission" date="2024-03" db="EMBL/GenBank/DDBJ databases">
        <authorList>
            <person name="Brejova B."/>
        </authorList>
    </citation>
    <scope>NUCLEOTIDE SEQUENCE [LARGE SCALE GENOMIC DNA]</scope>
    <source>
        <strain evidence="4 5">CBS 14171</strain>
    </source>
</reference>
<sequence>MSPTSVNTHGTPTTPPNSTIASSAPLKPPASKQSVDYELVQLTDQQVIDFTRVQNSQSWKGALSTQDYVLREHVLGKAQMTADKLLVFMLKSKDDDATPLCSIELLIRPAWKYENIDGSCKRRQVLSGCIGGVYTYEDHRGNGYARIMVDHLVQFAKRNDVLGTDGFVFLYSEIGEYYTKNGFKSFAVDLIKIKIKTTEPAPVDPQVATSKDDHFELVEYHQFQHLMELYAAKLDADITKQVQSDNKSRVALVPNSDIIDWFHLRAKYVTYKLFPPPHSPNIDFTSGSYNEIREQLQHSHPKTFGIKLTTTTTSTESLAGFIIWTIDWSSPTSNKATVIKLVSLHDDTQVLQKLLDHMVAHIAATKIEGQSTSEIVIWESEVCGPVKLYLEERYGAVTGAENGSRSAALMCDVSEDDKLRRGQLVWEENSKLCWF</sequence>
<gene>
    <name evidence="4" type="ORF">LODBEIA_P40020</name>
</gene>
<feature type="domain" description="N-acetyltransferase" evidence="2">
    <location>
        <begin position="128"/>
        <end position="160"/>
    </location>
</feature>
<dbReference type="PANTHER" id="PTHR34815:SF2">
    <property type="entry name" value="N-ACETYLTRANSFERASE DOMAIN-CONTAINING PROTEIN"/>
    <property type="match status" value="1"/>
</dbReference>
<dbReference type="InterPro" id="IPR000182">
    <property type="entry name" value="GNAT_dom"/>
</dbReference>